<dbReference type="InterPro" id="IPR028098">
    <property type="entry name" value="Glyco_trans_4-like_N"/>
</dbReference>
<dbReference type="PATRIC" id="fig|29423.5.peg.2281"/>
<dbReference type="AlphaFoldDB" id="A0A0W0WXJ5"/>
<dbReference type="PANTHER" id="PTHR12526">
    <property type="entry name" value="GLYCOSYLTRANSFERASE"/>
    <property type="match status" value="1"/>
</dbReference>
<dbReference type="Pfam" id="PF13439">
    <property type="entry name" value="Glyco_transf_4"/>
    <property type="match status" value="1"/>
</dbReference>
<protein>
    <submittedName>
        <fullName evidence="4">Glycosyl transferase, group 1</fullName>
    </submittedName>
</protein>
<dbReference type="RefSeq" id="WP_025386089.1">
    <property type="nucleotide sequence ID" value="NZ_LCUA01000001.1"/>
</dbReference>
<proteinExistence type="predicted"/>
<dbReference type="Proteomes" id="UP000054858">
    <property type="component" value="Unassembled WGS sequence"/>
</dbReference>
<name>A0A0W0WXJ5_9GAMM</name>
<reference evidence="4 5" key="1">
    <citation type="submission" date="2015-11" db="EMBL/GenBank/DDBJ databases">
        <title>Genomic analysis of 38 Legionella species identifies large and diverse effector repertoires.</title>
        <authorList>
            <person name="Burstein D."/>
            <person name="Amaro F."/>
            <person name="Zusman T."/>
            <person name="Lifshitz Z."/>
            <person name="Cohen O."/>
            <person name="Gilbert J.A."/>
            <person name="Pupko T."/>
            <person name="Shuman H.A."/>
            <person name="Segal G."/>
        </authorList>
    </citation>
    <scope>NUCLEOTIDE SEQUENCE [LARGE SCALE GENOMIC DNA]</scope>
    <source>
        <strain evidence="4 5">Oak Ridge-10</strain>
    </source>
</reference>
<dbReference type="EMBL" id="LNYP01000031">
    <property type="protein sequence ID" value="KTD37039.1"/>
    <property type="molecule type" value="Genomic_DNA"/>
</dbReference>
<keyword evidence="2 4" id="KW-0808">Transferase</keyword>
<dbReference type="CDD" id="cd03794">
    <property type="entry name" value="GT4_WbuB-like"/>
    <property type="match status" value="1"/>
</dbReference>
<gene>
    <name evidence="4" type="ORF">Loak_2175</name>
</gene>
<evidence type="ECO:0000256" key="1">
    <source>
        <dbReference type="ARBA" id="ARBA00022676"/>
    </source>
</evidence>
<keyword evidence="1" id="KW-0328">Glycosyltransferase</keyword>
<dbReference type="GO" id="GO:0016757">
    <property type="term" value="F:glycosyltransferase activity"/>
    <property type="evidence" value="ECO:0007669"/>
    <property type="project" value="UniProtKB-KW"/>
</dbReference>
<organism evidence="4 5">
    <name type="scientific">Legionella oakridgensis</name>
    <dbReference type="NCBI Taxonomy" id="29423"/>
    <lineage>
        <taxon>Bacteria</taxon>
        <taxon>Pseudomonadati</taxon>
        <taxon>Pseudomonadota</taxon>
        <taxon>Gammaproteobacteria</taxon>
        <taxon>Legionellales</taxon>
        <taxon>Legionellaceae</taxon>
        <taxon>Legionella</taxon>
    </lineage>
</organism>
<sequence length="365" mass="41696">MPEKIVHITTVHSARDPRIYYKECKSLADANFQVSLLAPGDENSCENNIDIIALGFPKNRIHRATLYQLKTLLKAIQQKSCIYHFHDPELIFTGLILKIMGKKVIYDVHEDVPQDILLKKHIPKMLRILLAQAARLSEKIAGYCFDAIITVTPTIAKKFPAKKVSLVRNFPRINAQDFSFSDYDKRDKELVYIGNMNEHRGLKEMVAAVSQLNMETKASLMLVGKMSADMEEKYIKFNKHIEYLSWLPFPEVSKVLNASKIGLVILHPTKTFISSYPLKFFEYMASGLPIIASNFPEWEAIIQKYDCGITVDPEDVESITKAIAYLLTNVEEAYKKGQNGRKAVLAEFSWEEEARVLTQVYQRLS</sequence>
<evidence type="ECO:0000313" key="5">
    <source>
        <dbReference type="Proteomes" id="UP000054858"/>
    </source>
</evidence>
<accession>A0A0W0WXJ5</accession>
<evidence type="ECO:0000256" key="2">
    <source>
        <dbReference type="ARBA" id="ARBA00022679"/>
    </source>
</evidence>
<comment type="caution">
    <text evidence="4">The sequence shown here is derived from an EMBL/GenBank/DDBJ whole genome shotgun (WGS) entry which is preliminary data.</text>
</comment>
<evidence type="ECO:0000313" key="4">
    <source>
        <dbReference type="EMBL" id="KTD37039.1"/>
    </source>
</evidence>
<dbReference type="Pfam" id="PF13692">
    <property type="entry name" value="Glyco_trans_1_4"/>
    <property type="match status" value="1"/>
</dbReference>
<dbReference type="Gene3D" id="3.40.50.2000">
    <property type="entry name" value="Glycogen Phosphorylase B"/>
    <property type="match status" value="2"/>
</dbReference>
<dbReference type="PANTHER" id="PTHR12526:SF629">
    <property type="entry name" value="TEICHURONIC ACID BIOSYNTHESIS GLYCOSYLTRANSFERASE TUAH-RELATED"/>
    <property type="match status" value="1"/>
</dbReference>
<feature type="domain" description="Glycosyltransferase subfamily 4-like N-terminal" evidence="3">
    <location>
        <begin position="24"/>
        <end position="158"/>
    </location>
</feature>
<evidence type="ECO:0000259" key="3">
    <source>
        <dbReference type="Pfam" id="PF13439"/>
    </source>
</evidence>
<dbReference type="SUPFAM" id="SSF53756">
    <property type="entry name" value="UDP-Glycosyltransferase/glycogen phosphorylase"/>
    <property type="match status" value="1"/>
</dbReference>